<sequence>MRKNREKRGRTLIKTPITSHFNSLVQFNTLQQEISTKIQKLMDITREHRNKAKEALQAKRKRKKDANQSAIIPIECATQKAAENRESVSLKKGGIVTEEAREMIRFLDNLEL</sequence>
<protein>
    <submittedName>
        <fullName evidence="1">Uncharacterized protein</fullName>
    </submittedName>
</protein>
<organism evidence="1 2">
    <name type="scientific">Pholiota conissans</name>
    <dbReference type="NCBI Taxonomy" id="109636"/>
    <lineage>
        <taxon>Eukaryota</taxon>
        <taxon>Fungi</taxon>
        <taxon>Dikarya</taxon>
        <taxon>Basidiomycota</taxon>
        <taxon>Agaricomycotina</taxon>
        <taxon>Agaricomycetes</taxon>
        <taxon>Agaricomycetidae</taxon>
        <taxon>Agaricales</taxon>
        <taxon>Agaricineae</taxon>
        <taxon>Strophariaceae</taxon>
        <taxon>Pholiota</taxon>
    </lineage>
</organism>
<reference evidence="1" key="1">
    <citation type="submission" date="2020-11" db="EMBL/GenBank/DDBJ databases">
        <authorList>
            <consortium name="DOE Joint Genome Institute"/>
            <person name="Ahrendt S."/>
            <person name="Riley R."/>
            <person name="Andreopoulos W."/>
            <person name="Labutti K."/>
            <person name="Pangilinan J."/>
            <person name="Ruiz-Duenas F.J."/>
            <person name="Barrasa J.M."/>
            <person name="Sanchez-Garcia M."/>
            <person name="Camarero S."/>
            <person name="Miyauchi S."/>
            <person name="Serrano A."/>
            <person name="Linde D."/>
            <person name="Babiker R."/>
            <person name="Drula E."/>
            <person name="Ayuso-Fernandez I."/>
            <person name="Pacheco R."/>
            <person name="Padilla G."/>
            <person name="Ferreira P."/>
            <person name="Barriuso J."/>
            <person name="Kellner H."/>
            <person name="Castanera R."/>
            <person name="Alfaro M."/>
            <person name="Ramirez L."/>
            <person name="Pisabarro A.G."/>
            <person name="Kuo A."/>
            <person name="Tritt A."/>
            <person name="Lipzen A."/>
            <person name="He G."/>
            <person name="Yan M."/>
            <person name="Ng V."/>
            <person name="Cullen D."/>
            <person name="Martin F."/>
            <person name="Rosso M.-N."/>
            <person name="Henrissat B."/>
            <person name="Hibbett D."/>
            <person name="Martinez A.T."/>
            <person name="Grigoriev I.V."/>
        </authorList>
    </citation>
    <scope>NUCLEOTIDE SEQUENCE</scope>
    <source>
        <strain evidence="1">CIRM-BRFM 674</strain>
    </source>
</reference>
<accession>A0A9P6CZX9</accession>
<proteinExistence type="predicted"/>
<gene>
    <name evidence="1" type="ORF">BDN70DRAFT_726117</name>
</gene>
<dbReference type="Proteomes" id="UP000807469">
    <property type="component" value="Unassembled WGS sequence"/>
</dbReference>
<dbReference type="EMBL" id="MU155226">
    <property type="protein sequence ID" value="KAF9478810.1"/>
    <property type="molecule type" value="Genomic_DNA"/>
</dbReference>
<keyword evidence="2" id="KW-1185">Reference proteome</keyword>
<dbReference type="AlphaFoldDB" id="A0A9P6CZX9"/>
<comment type="caution">
    <text evidence="1">The sequence shown here is derived from an EMBL/GenBank/DDBJ whole genome shotgun (WGS) entry which is preliminary data.</text>
</comment>
<name>A0A9P6CZX9_9AGAR</name>
<evidence type="ECO:0000313" key="2">
    <source>
        <dbReference type="Proteomes" id="UP000807469"/>
    </source>
</evidence>
<evidence type="ECO:0000313" key="1">
    <source>
        <dbReference type="EMBL" id="KAF9478810.1"/>
    </source>
</evidence>